<dbReference type="GO" id="GO:0046983">
    <property type="term" value="F:protein dimerization activity"/>
    <property type="evidence" value="ECO:0007669"/>
    <property type="project" value="InterPro"/>
</dbReference>
<evidence type="ECO:0000313" key="9">
    <source>
        <dbReference type="EMBL" id="KAK9758081.1"/>
    </source>
</evidence>
<dbReference type="PROSITE" id="PS50888">
    <property type="entry name" value="BHLH"/>
    <property type="match status" value="1"/>
</dbReference>
<feature type="region of interest" description="Disordered" evidence="7">
    <location>
        <begin position="471"/>
        <end position="527"/>
    </location>
</feature>
<proteinExistence type="predicted"/>
<feature type="domain" description="BHLH" evidence="8">
    <location>
        <begin position="516"/>
        <end position="565"/>
    </location>
</feature>
<accession>A0AAW1NGB8</accession>
<reference evidence="9" key="1">
    <citation type="submission" date="2024-03" db="EMBL/GenBank/DDBJ databases">
        <title>WGS assembly of Saponaria officinalis var. Norfolk2.</title>
        <authorList>
            <person name="Jenkins J."/>
            <person name="Shu S."/>
            <person name="Grimwood J."/>
            <person name="Barry K."/>
            <person name="Goodstein D."/>
            <person name="Schmutz J."/>
            <person name="Leebens-Mack J."/>
            <person name="Osbourn A."/>
        </authorList>
    </citation>
    <scope>NUCLEOTIDE SEQUENCE [LARGE SCALE GENOMIC DNA]</scope>
    <source>
        <strain evidence="9">JIC</strain>
    </source>
</reference>
<feature type="region of interest" description="Disordered" evidence="7">
    <location>
        <begin position="252"/>
        <end position="287"/>
    </location>
</feature>
<evidence type="ECO:0000256" key="4">
    <source>
        <dbReference type="ARBA" id="ARBA00023242"/>
    </source>
</evidence>
<feature type="compositionally biased region" description="Basic and acidic residues" evidence="7">
    <location>
        <begin position="483"/>
        <end position="493"/>
    </location>
</feature>
<dbReference type="Proteomes" id="UP001443914">
    <property type="component" value="Unassembled WGS sequence"/>
</dbReference>
<dbReference type="EMBL" id="JBDFQZ010000001">
    <property type="protein sequence ID" value="KAK9758081.1"/>
    <property type="molecule type" value="Genomic_DNA"/>
</dbReference>
<keyword evidence="3 5" id="KW-0804">Transcription</keyword>
<dbReference type="SUPFAM" id="SSF47459">
    <property type="entry name" value="HLH, helix-loop-helix DNA-binding domain"/>
    <property type="match status" value="1"/>
</dbReference>
<evidence type="ECO:0000256" key="3">
    <source>
        <dbReference type="ARBA" id="ARBA00023163"/>
    </source>
</evidence>
<dbReference type="InterPro" id="IPR045084">
    <property type="entry name" value="AIB/MYC-like"/>
</dbReference>
<feature type="coiled-coil region" evidence="6">
    <location>
        <begin position="555"/>
        <end position="585"/>
    </location>
</feature>
<comment type="subcellular location">
    <subcellularLocation>
        <location evidence="1 5">Nucleus</location>
    </subcellularLocation>
</comment>
<feature type="compositionally biased region" description="Polar residues" evidence="7">
    <location>
        <begin position="471"/>
        <end position="481"/>
    </location>
</feature>
<dbReference type="PANTHER" id="PTHR11514:SF47">
    <property type="entry name" value="TRANSCRIPTION FACTOR BHLH13"/>
    <property type="match status" value="1"/>
</dbReference>
<dbReference type="InterPro" id="IPR036638">
    <property type="entry name" value="HLH_DNA-bd_sf"/>
</dbReference>
<dbReference type="GO" id="GO:0000976">
    <property type="term" value="F:transcription cis-regulatory region binding"/>
    <property type="evidence" value="ECO:0007669"/>
    <property type="project" value="TreeGrafter"/>
</dbReference>
<keyword evidence="10" id="KW-1185">Reference proteome</keyword>
<dbReference type="SMART" id="SM00353">
    <property type="entry name" value="HLH"/>
    <property type="match status" value="1"/>
</dbReference>
<dbReference type="AlphaFoldDB" id="A0AAW1NGB8"/>
<evidence type="ECO:0000256" key="2">
    <source>
        <dbReference type="ARBA" id="ARBA00023015"/>
    </source>
</evidence>
<name>A0AAW1NGB8_SAPOF</name>
<dbReference type="GO" id="GO:0005634">
    <property type="term" value="C:nucleus"/>
    <property type="evidence" value="ECO:0007669"/>
    <property type="project" value="UniProtKB-SubCell"/>
</dbReference>
<keyword evidence="6" id="KW-0175">Coiled coil</keyword>
<keyword evidence="2 5" id="KW-0805">Transcription regulation</keyword>
<dbReference type="Pfam" id="PF00010">
    <property type="entry name" value="HLH"/>
    <property type="match status" value="1"/>
</dbReference>
<evidence type="ECO:0000256" key="7">
    <source>
        <dbReference type="SAM" id="MobiDB-lite"/>
    </source>
</evidence>
<organism evidence="9 10">
    <name type="scientific">Saponaria officinalis</name>
    <name type="common">Common soapwort</name>
    <name type="synonym">Lychnis saponaria</name>
    <dbReference type="NCBI Taxonomy" id="3572"/>
    <lineage>
        <taxon>Eukaryota</taxon>
        <taxon>Viridiplantae</taxon>
        <taxon>Streptophyta</taxon>
        <taxon>Embryophyta</taxon>
        <taxon>Tracheophyta</taxon>
        <taxon>Spermatophyta</taxon>
        <taxon>Magnoliopsida</taxon>
        <taxon>eudicotyledons</taxon>
        <taxon>Gunneridae</taxon>
        <taxon>Pentapetalae</taxon>
        <taxon>Caryophyllales</taxon>
        <taxon>Caryophyllaceae</taxon>
        <taxon>Caryophylleae</taxon>
        <taxon>Saponaria</taxon>
    </lineage>
</organism>
<dbReference type="Pfam" id="PF14215">
    <property type="entry name" value="bHLH-MYC_N"/>
    <property type="match status" value="1"/>
</dbReference>
<dbReference type="Gene3D" id="4.10.280.10">
    <property type="entry name" value="Helix-loop-helix DNA-binding domain"/>
    <property type="match status" value="1"/>
</dbReference>
<evidence type="ECO:0000256" key="1">
    <source>
        <dbReference type="ARBA" id="ARBA00004123"/>
    </source>
</evidence>
<evidence type="ECO:0000259" key="8">
    <source>
        <dbReference type="PROSITE" id="PS50888"/>
    </source>
</evidence>
<dbReference type="CDD" id="cd11449">
    <property type="entry name" value="bHLH_AtAIB_like"/>
    <property type="match status" value="1"/>
</dbReference>
<evidence type="ECO:0000313" key="10">
    <source>
        <dbReference type="Proteomes" id="UP001443914"/>
    </source>
</evidence>
<dbReference type="InterPro" id="IPR025610">
    <property type="entry name" value="MYC/MYB_N"/>
</dbReference>
<keyword evidence="4 5" id="KW-0539">Nucleus</keyword>
<dbReference type="InterPro" id="IPR011598">
    <property type="entry name" value="bHLH_dom"/>
</dbReference>
<evidence type="ECO:0000256" key="5">
    <source>
        <dbReference type="RuleBase" id="RU369104"/>
    </source>
</evidence>
<sequence length="689" mass="76001">MIKVEDCSDMEELVVGLLNEEENAMMASILGTKACDYLIANTQTPETSLVSVENSEKIQNKLADLVERLNTANFSWNYGFFWQVTLSKAGELALSWGDGYCREPREGEESEATRFMKYRVEDEGQQKIRKRVLSKLNMLFGGSDEDNMALRLDRVTDMEMFFLVSMYFTFSRGKGGPGKCFAAGKHVWEADLLGSASDYCVRAFLAKSAGIRTVVLIPMEFGVVELGSVRPMAENPDLLRALKFVFSSASSFSRPKPRQVSPVLTPNNDEDAPPGLSRATDPVSSVASLPTPVNASPIPSHGSVPSPVAVHKLRPSTTPAQGSAPSTIPAYSSISAPPAPTADPFANLKFANKVDGFPKIFGQNLNTVRPQFREKLAVRKMEDRSWDPQVNGNKLSFTSQSPRNGLTSPIWMNIPGVNHATSSEIYSPQNYSVQNSRLQDFVNGIRSNYQKNQSQPQKPAQMQIDFTGATSRPSVISQAGSADSEHSDAEPSVREFGLSDDSKPRKRGRKPANGREEPLNHVEAERQRREKLNQRFYALRAVVPNISRMDKASLLGDAVSYITELQKKLKDLEAEQEKNSATSQEALSVADVEEQSQTPVADVEIQVINNEVVVRVSCAFDLHPVARVIQAFKDEQINVLDSKLAAGTDTVFHTFVIKSQHSEQLTKEKLMAAFSPESKPLLTPSSTER</sequence>
<dbReference type="GO" id="GO:0003700">
    <property type="term" value="F:DNA-binding transcription factor activity"/>
    <property type="evidence" value="ECO:0007669"/>
    <property type="project" value="InterPro"/>
</dbReference>
<feature type="compositionally biased region" description="Basic and acidic residues" evidence="7">
    <location>
        <begin position="513"/>
        <end position="527"/>
    </location>
</feature>
<evidence type="ECO:0000256" key="6">
    <source>
        <dbReference type="SAM" id="Coils"/>
    </source>
</evidence>
<gene>
    <name evidence="9" type="ORF">RND81_01G205400</name>
</gene>
<protein>
    <recommendedName>
        <fullName evidence="5">Transcription factor</fullName>
        <shortName evidence="5">bHLH transcription factor</shortName>
    </recommendedName>
    <alternativeName>
        <fullName evidence="5">Basic helix-loop-helix protein</fullName>
    </alternativeName>
</protein>
<comment type="caution">
    <text evidence="9">The sequence shown here is derived from an EMBL/GenBank/DDBJ whole genome shotgun (WGS) entry which is preliminary data.</text>
</comment>
<dbReference type="PANTHER" id="PTHR11514">
    <property type="entry name" value="MYC"/>
    <property type="match status" value="1"/>
</dbReference>